<dbReference type="STRING" id="1340429.A0A2G4SVF5"/>
<keyword evidence="3" id="KW-1185">Reference proteome</keyword>
<dbReference type="Proteomes" id="UP000242254">
    <property type="component" value="Unassembled WGS sequence"/>
</dbReference>
<evidence type="ECO:0000313" key="2">
    <source>
        <dbReference type="EMBL" id="PHZ12386.1"/>
    </source>
</evidence>
<reference evidence="2 3" key="1">
    <citation type="journal article" date="2016" name="Proc. Natl. Acad. Sci. U.S.A.">
        <title>Lipid metabolic changes in an early divergent fungus govern the establishment of a mutualistic symbiosis with endobacteria.</title>
        <authorList>
            <person name="Lastovetsky O.A."/>
            <person name="Gaspar M.L."/>
            <person name="Mondo S.J."/>
            <person name="LaButti K.M."/>
            <person name="Sandor L."/>
            <person name="Grigoriev I.V."/>
            <person name="Henry S.A."/>
            <person name="Pawlowska T.E."/>
        </authorList>
    </citation>
    <scope>NUCLEOTIDE SEQUENCE [LARGE SCALE GENOMIC DNA]</scope>
    <source>
        <strain evidence="2 3">ATCC 52813</strain>
    </source>
</reference>
<dbReference type="InterPro" id="IPR000781">
    <property type="entry name" value="ERH"/>
</dbReference>
<dbReference type="PANTHER" id="PTHR12373:SF0">
    <property type="entry name" value="ENHANCER OF RUDIMENTARY HOMOLOG"/>
    <property type="match status" value="1"/>
</dbReference>
<dbReference type="RefSeq" id="XP_023466094.1">
    <property type="nucleotide sequence ID" value="XM_023608738.1"/>
</dbReference>
<gene>
    <name evidence="2" type="ORF">RHIMIDRAFT_237319</name>
</gene>
<dbReference type="AlphaFoldDB" id="A0A2G4SVF5"/>
<sequence length="140" mass="16588">MRKKKRGLIKLLRTEKIGQSHVTFNTTKPETKLTQLSVLLIVLFSDFETESQAFDRIAEMYENQLAKENPNVGQIQYRAEDLFRFIDSHKEFVALVFDPRTSTYRPHDKDWIKDRLIAHFSRQQASAPPGQPRRNNRRYH</sequence>
<evidence type="ECO:0000313" key="3">
    <source>
        <dbReference type="Proteomes" id="UP000242254"/>
    </source>
</evidence>
<evidence type="ECO:0008006" key="4">
    <source>
        <dbReference type="Google" id="ProtNLM"/>
    </source>
</evidence>
<dbReference type="SUPFAM" id="SSF143875">
    <property type="entry name" value="ERH-like"/>
    <property type="match status" value="1"/>
</dbReference>
<name>A0A2G4SVF5_RHIZD</name>
<dbReference type="Gene3D" id="3.30.2260.10">
    <property type="entry name" value="Enhancer of rudimentary"/>
    <property type="match status" value="1"/>
</dbReference>
<dbReference type="EMBL" id="KZ303849">
    <property type="protein sequence ID" value="PHZ12386.1"/>
    <property type="molecule type" value="Genomic_DNA"/>
</dbReference>
<dbReference type="InterPro" id="IPR035912">
    <property type="entry name" value="EHR_sf"/>
</dbReference>
<dbReference type="Pfam" id="PF01133">
    <property type="entry name" value="ER"/>
    <property type="match status" value="1"/>
</dbReference>
<dbReference type="PANTHER" id="PTHR12373">
    <property type="entry name" value="ENHANCER OF RUDIMENTARY ERH"/>
    <property type="match status" value="1"/>
</dbReference>
<accession>A0A2G4SVF5</accession>
<comment type="similarity">
    <text evidence="1">Belongs to the E(R) family.</text>
</comment>
<dbReference type="GeneID" id="35439728"/>
<proteinExistence type="inferred from homology"/>
<protein>
    <recommendedName>
        <fullName evidence="4">Enhancer of rudimentary</fullName>
    </recommendedName>
</protein>
<organism evidence="2 3">
    <name type="scientific">Rhizopus microsporus ATCC 52813</name>
    <dbReference type="NCBI Taxonomy" id="1340429"/>
    <lineage>
        <taxon>Eukaryota</taxon>
        <taxon>Fungi</taxon>
        <taxon>Fungi incertae sedis</taxon>
        <taxon>Mucoromycota</taxon>
        <taxon>Mucoromycotina</taxon>
        <taxon>Mucoromycetes</taxon>
        <taxon>Mucorales</taxon>
        <taxon>Mucorineae</taxon>
        <taxon>Rhizopodaceae</taxon>
        <taxon>Rhizopus</taxon>
    </lineage>
</organism>
<evidence type="ECO:0000256" key="1">
    <source>
        <dbReference type="ARBA" id="ARBA00007491"/>
    </source>
</evidence>